<sequence length="295" mass="32732">MPAHTSVKINTGAELPVLGLGTWKSNPGEVEHAVEFALRNGYKHIDTATAYDNEDQVGQGIVASGVPRESFFLTTKLNNNDHNRVEEALEYSLKQLKTNYLDLWLMHWPAPMVQDLSGPDTSLDWLDTWKKMEKVYKAHPEKVRAIGVSNFSIEFLDRLLPKVTVIPAVNQIELHPACTQTELIEYCRARGIAIVAYSPQGSNDSPLHDNPVVKKVAEKYKVPPSTILISLQANKPSVAVIPKSVTKGRIAANKTIIDLAPEDVDTLQAIDNTDHFRVCHPNWTGYGSLGFPDCK</sequence>
<comment type="similarity">
    <text evidence="1">Belongs to the aldo/keto reductase family.</text>
</comment>
<dbReference type="Pfam" id="PF00248">
    <property type="entry name" value="Aldo_ket_red"/>
    <property type="match status" value="1"/>
</dbReference>
<protein>
    <recommendedName>
        <fullName evidence="7">NADP-dependent oxidoreductase domain-containing protein</fullName>
    </recommendedName>
</protein>
<dbReference type="FunFam" id="3.20.20.100:FF:000002">
    <property type="entry name" value="2,5-diketo-D-gluconic acid reductase A"/>
    <property type="match status" value="1"/>
</dbReference>
<evidence type="ECO:0000256" key="4">
    <source>
        <dbReference type="PIRSR" id="PIRSR000097-1"/>
    </source>
</evidence>
<dbReference type="Gene3D" id="3.20.20.100">
    <property type="entry name" value="NADP-dependent oxidoreductase domain"/>
    <property type="match status" value="1"/>
</dbReference>
<dbReference type="InterPro" id="IPR018170">
    <property type="entry name" value="Aldo/ket_reductase_CS"/>
</dbReference>
<feature type="site" description="Lowers pKa of active site Tyr" evidence="6">
    <location>
        <position position="76"/>
    </location>
</feature>
<keyword evidence="9" id="KW-1185">Reference proteome</keyword>
<dbReference type="PRINTS" id="PR00069">
    <property type="entry name" value="ALDKETRDTASE"/>
</dbReference>
<reference evidence="8 9" key="1">
    <citation type="journal article" date="2020" name="ISME J.">
        <title>Uncovering the hidden diversity of litter-decomposition mechanisms in mushroom-forming fungi.</title>
        <authorList>
            <person name="Floudas D."/>
            <person name="Bentzer J."/>
            <person name="Ahren D."/>
            <person name="Johansson T."/>
            <person name="Persson P."/>
            <person name="Tunlid A."/>
        </authorList>
    </citation>
    <scope>NUCLEOTIDE SEQUENCE [LARGE SCALE GENOMIC DNA]</scope>
    <source>
        <strain evidence="8 9">CBS 101986</strain>
    </source>
</reference>
<accession>A0A8H5ATQ2</accession>
<evidence type="ECO:0000313" key="9">
    <source>
        <dbReference type="Proteomes" id="UP000567179"/>
    </source>
</evidence>
<keyword evidence="2" id="KW-0521">NADP</keyword>
<dbReference type="EMBL" id="JAACJJ010000057">
    <property type="protein sequence ID" value="KAF5310925.1"/>
    <property type="molecule type" value="Genomic_DNA"/>
</dbReference>
<organism evidence="8 9">
    <name type="scientific">Psilocybe cf. subviscida</name>
    <dbReference type="NCBI Taxonomy" id="2480587"/>
    <lineage>
        <taxon>Eukaryota</taxon>
        <taxon>Fungi</taxon>
        <taxon>Dikarya</taxon>
        <taxon>Basidiomycota</taxon>
        <taxon>Agaricomycotina</taxon>
        <taxon>Agaricomycetes</taxon>
        <taxon>Agaricomycetidae</taxon>
        <taxon>Agaricales</taxon>
        <taxon>Agaricineae</taxon>
        <taxon>Strophariaceae</taxon>
        <taxon>Psilocybe</taxon>
    </lineage>
</organism>
<evidence type="ECO:0000259" key="7">
    <source>
        <dbReference type="Pfam" id="PF00248"/>
    </source>
</evidence>
<dbReference type="PROSITE" id="PS00063">
    <property type="entry name" value="ALDOKETO_REDUCTASE_3"/>
    <property type="match status" value="1"/>
</dbReference>
<dbReference type="Proteomes" id="UP000567179">
    <property type="component" value="Unassembled WGS sequence"/>
</dbReference>
<evidence type="ECO:0000256" key="1">
    <source>
        <dbReference type="ARBA" id="ARBA00007905"/>
    </source>
</evidence>
<dbReference type="PIRSF" id="PIRSF000097">
    <property type="entry name" value="AKR"/>
    <property type="match status" value="1"/>
</dbReference>
<proteinExistence type="inferred from homology"/>
<dbReference type="PANTHER" id="PTHR43827:SF3">
    <property type="entry name" value="NADP-DEPENDENT OXIDOREDUCTASE DOMAIN-CONTAINING PROTEIN"/>
    <property type="match status" value="1"/>
</dbReference>
<dbReference type="AlphaFoldDB" id="A0A8H5ATQ2"/>
<feature type="domain" description="NADP-dependent oxidoreductase" evidence="7">
    <location>
        <begin position="18"/>
        <end position="271"/>
    </location>
</feature>
<comment type="caution">
    <text evidence="8">The sequence shown here is derived from an EMBL/GenBank/DDBJ whole genome shotgun (WGS) entry which is preliminary data.</text>
</comment>
<dbReference type="InterPro" id="IPR023210">
    <property type="entry name" value="NADP_OxRdtase_dom"/>
</dbReference>
<dbReference type="InterPro" id="IPR020471">
    <property type="entry name" value="AKR"/>
</dbReference>
<feature type="active site" description="Proton donor" evidence="4">
    <location>
        <position position="51"/>
    </location>
</feature>
<dbReference type="SUPFAM" id="SSF51430">
    <property type="entry name" value="NAD(P)-linked oxidoreductase"/>
    <property type="match status" value="1"/>
</dbReference>
<evidence type="ECO:0000256" key="3">
    <source>
        <dbReference type="ARBA" id="ARBA00023002"/>
    </source>
</evidence>
<dbReference type="GO" id="GO:0016616">
    <property type="term" value="F:oxidoreductase activity, acting on the CH-OH group of donors, NAD or NADP as acceptor"/>
    <property type="evidence" value="ECO:0007669"/>
    <property type="project" value="UniProtKB-ARBA"/>
</dbReference>
<name>A0A8H5ATQ2_9AGAR</name>
<evidence type="ECO:0000256" key="5">
    <source>
        <dbReference type="PIRSR" id="PIRSR000097-2"/>
    </source>
</evidence>
<feature type="binding site" evidence="5">
    <location>
        <position position="107"/>
    </location>
    <ligand>
        <name>substrate</name>
    </ligand>
</feature>
<evidence type="ECO:0000256" key="6">
    <source>
        <dbReference type="PIRSR" id="PIRSR000097-3"/>
    </source>
</evidence>
<keyword evidence="3" id="KW-0560">Oxidoreductase</keyword>
<gene>
    <name evidence="8" type="ORF">D9619_007965</name>
</gene>
<dbReference type="PANTHER" id="PTHR43827">
    <property type="entry name" value="2,5-DIKETO-D-GLUCONIC ACID REDUCTASE"/>
    <property type="match status" value="1"/>
</dbReference>
<evidence type="ECO:0000313" key="8">
    <source>
        <dbReference type="EMBL" id="KAF5310925.1"/>
    </source>
</evidence>
<dbReference type="OrthoDB" id="416253at2759"/>
<dbReference type="InterPro" id="IPR036812">
    <property type="entry name" value="NAD(P)_OxRdtase_dom_sf"/>
</dbReference>
<evidence type="ECO:0000256" key="2">
    <source>
        <dbReference type="ARBA" id="ARBA00022857"/>
    </source>
</evidence>